<dbReference type="InterPro" id="IPR053153">
    <property type="entry name" value="APC_K+_Transporter"/>
</dbReference>
<dbReference type="Proteomes" id="UP000706151">
    <property type="component" value="Unassembled WGS sequence"/>
</dbReference>
<dbReference type="PANTHER" id="PTHR47704">
    <property type="entry name" value="POTASSIUM TRANSPORTER KIMA"/>
    <property type="match status" value="1"/>
</dbReference>
<name>A0A935TBF3_9PROT</name>
<sequence length="211" mass="23333">MEIFPSGGGSYRIASQLLGPKFGLVSGSAQVVDYVLTIAPLLLGNMATDSWLPHRFRNLSSRLVREDGVVCLTLLVVASGIVIQRQYDWVSVQRQKLDKVFELPKERLSVAKVTSPDPAQSTAIFLTTDHWGPTIHTLLWVHRIFHERFRNWVFVSAVEVQASALSAPETVPDCSDRPGNFRASRIRDNGYGRASLLGCASCSPANKPTKR</sequence>
<dbReference type="AlphaFoldDB" id="A0A935TBF3"/>
<reference evidence="1 2" key="1">
    <citation type="submission" date="2020-10" db="EMBL/GenBank/DDBJ databases">
        <title>Connecting structure to function with the recovery of over 1000 high-quality activated sludge metagenome-assembled genomes encoding full-length rRNA genes using long-read sequencing.</title>
        <authorList>
            <person name="Singleton C.M."/>
            <person name="Petriglieri F."/>
            <person name="Kristensen J.M."/>
            <person name="Kirkegaard R.H."/>
            <person name="Michaelsen T.Y."/>
            <person name="Andersen M.H."/>
            <person name="Karst S.M."/>
            <person name="Dueholm M.S."/>
            <person name="Nielsen P.H."/>
            <person name="Albertsen M."/>
        </authorList>
    </citation>
    <scope>NUCLEOTIDE SEQUENCE [LARGE SCALE GENOMIC DNA]</scope>
    <source>
        <strain evidence="1">Fred_18-Q3-R57-64_BAT3C.720</strain>
    </source>
</reference>
<evidence type="ECO:0000313" key="2">
    <source>
        <dbReference type="Proteomes" id="UP000706151"/>
    </source>
</evidence>
<gene>
    <name evidence="1" type="ORF">IPK02_10525</name>
</gene>
<dbReference type="PANTHER" id="PTHR47704:SF1">
    <property type="entry name" value="POTASSIUM TRANSPORTER KIMA"/>
    <property type="match status" value="1"/>
</dbReference>
<proteinExistence type="predicted"/>
<organism evidence="1 2">
    <name type="scientific">Candidatus Accumulibacter affinis</name>
    <dbReference type="NCBI Taxonomy" id="2954384"/>
    <lineage>
        <taxon>Bacteria</taxon>
        <taxon>Pseudomonadati</taxon>
        <taxon>Pseudomonadota</taxon>
        <taxon>Betaproteobacteria</taxon>
        <taxon>Candidatus Accumulibacter</taxon>
    </lineage>
</organism>
<comment type="caution">
    <text evidence="1">The sequence shown here is derived from an EMBL/GenBank/DDBJ whole genome shotgun (WGS) entry which is preliminary data.</text>
</comment>
<evidence type="ECO:0000313" key="1">
    <source>
        <dbReference type="EMBL" id="MBK7954348.1"/>
    </source>
</evidence>
<accession>A0A935TBF3</accession>
<protein>
    <submittedName>
        <fullName evidence="1">Uncharacterized protein</fullName>
    </submittedName>
</protein>
<dbReference type="EMBL" id="JADJOT010000009">
    <property type="protein sequence ID" value="MBK7954348.1"/>
    <property type="molecule type" value="Genomic_DNA"/>
</dbReference>